<keyword evidence="3" id="KW-1185">Reference proteome</keyword>
<name>A0A8H8DJD2_9FUNG</name>
<feature type="non-terminal residue" evidence="2">
    <location>
        <position position="328"/>
    </location>
</feature>
<comment type="caution">
    <text evidence="2">The sequence shown here is derived from an EMBL/GenBank/DDBJ whole genome shotgun (WGS) entry which is preliminary data.</text>
</comment>
<feature type="region of interest" description="Disordered" evidence="1">
    <location>
        <begin position="268"/>
        <end position="328"/>
    </location>
</feature>
<feature type="region of interest" description="Disordered" evidence="1">
    <location>
        <begin position="125"/>
        <end position="256"/>
    </location>
</feature>
<evidence type="ECO:0000256" key="1">
    <source>
        <dbReference type="SAM" id="MobiDB-lite"/>
    </source>
</evidence>
<proteinExistence type="predicted"/>
<feature type="compositionally biased region" description="Basic and acidic residues" evidence="1">
    <location>
        <begin position="62"/>
        <end position="71"/>
    </location>
</feature>
<dbReference type="AlphaFoldDB" id="A0A8H8DJD2"/>
<reference evidence="2 3" key="1">
    <citation type="journal article" name="Sci. Rep.">
        <title>Genome-scale phylogenetic analyses confirm Olpidium as the closest living zoosporic fungus to the non-flagellated, terrestrial fungi.</title>
        <authorList>
            <person name="Chang Y."/>
            <person name="Rochon D."/>
            <person name="Sekimoto S."/>
            <person name="Wang Y."/>
            <person name="Chovatia M."/>
            <person name="Sandor L."/>
            <person name="Salamov A."/>
            <person name="Grigoriev I.V."/>
            <person name="Stajich J.E."/>
            <person name="Spatafora J.W."/>
        </authorList>
    </citation>
    <scope>NUCLEOTIDE SEQUENCE [LARGE SCALE GENOMIC DNA]</scope>
    <source>
        <strain evidence="2">S191</strain>
    </source>
</reference>
<feature type="region of interest" description="Disordered" evidence="1">
    <location>
        <begin position="59"/>
        <end position="100"/>
    </location>
</feature>
<accession>A0A8H8DJD2</accession>
<evidence type="ECO:0000313" key="2">
    <source>
        <dbReference type="EMBL" id="KAG5459982.1"/>
    </source>
</evidence>
<feature type="compositionally biased region" description="Basic and acidic residues" evidence="1">
    <location>
        <begin position="125"/>
        <end position="151"/>
    </location>
</feature>
<feature type="compositionally biased region" description="Acidic residues" evidence="1">
    <location>
        <begin position="226"/>
        <end position="236"/>
    </location>
</feature>
<organism evidence="2 3">
    <name type="scientific">Olpidium bornovanus</name>
    <dbReference type="NCBI Taxonomy" id="278681"/>
    <lineage>
        <taxon>Eukaryota</taxon>
        <taxon>Fungi</taxon>
        <taxon>Fungi incertae sedis</taxon>
        <taxon>Olpidiomycota</taxon>
        <taxon>Olpidiomycotina</taxon>
        <taxon>Olpidiomycetes</taxon>
        <taxon>Olpidiales</taxon>
        <taxon>Olpidiaceae</taxon>
        <taxon>Olpidium</taxon>
    </lineage>
</organism>
<feature type="compositionally biased region" description="Basic and acidic residues" evidence="1">
    <location>
        <begin position="78"/>
        <end position="87"/>
    </location>
</feature>
<gene>
    <name evidence="2" type="ORF">BJ554DRAFT_8036</name>
</gene>
<feature type="compositionally biased region" description="Basic and acidic residues" evidence="1">
    <location>
        <begin position="302"/>
        <end position="314"/>
    </location>
</feature>
<feature type="non-terminal residue" evidence="2">
    <location>
        <position position="1"/>
    </location>
</feature>
<dbReference type="EMBL" id="JAEFCI010005981">
    <property type="protein sequence ID" value="KAG5459982.1"/>
    <property type="molecule type" value="Genomic_DNA"/>
</dbReference>
<protein>
    <submittedName>
        <fullName evidence="2">Uncharacterized protein</fullName>
    </submittedName>
</protein>
<sequence>VARKRLDGGLARRGALLGLARSFLGGGALLGGVGFLCPVDLRSVGFDFRVADGLFVDGLGVEGERPPRDESGQENDDAAGRHEDAGGVDHGGPHGLQPRPVRDHVRAAVLRGEVAQVGVHDLAHQGRQDGEHDDVQDVQERHHGAEGRRVAVDVVDLGEPGLDVRDERDVAGGPPEGHEGHDAEQNPDPGVGAADGTDAREDPDDRDGEGVDAQPGERRRHGPREQEDEERAEELPEVGAGHEPLLEGAAAEADVRVLGEEDALEVAVENQRQGVRRDQPDQRPLRQDQVGADADGVEEGSEDRPRLLREREPVVDGLQAVLPVQPDP</sequence>
<evidence type="ECO:0000313" key="3">
    <source>
        <dbReference type="Proteomes" id="UP000673691"/>
    </source>
</evidence>
<feature type="compositionally biased region" description="Basic and acidic residues" evidence="1">
    <location>
        <begin position="275"/>
        <end position="286"/>
    </location>
</feature>
<feature type="compositionally biased region" description="Basic and acidic residues" evidence="1">
    <location>
        <begin position="162"/>
        <end position="184"/>
    </location>
</feature>
<dbReference type="Proteomes" id="UP000673691">
    <property type="component" value="Unassembled WGS sequence"/>
</dbReference>